<dbReference type="PANTHER" id="PTHR42879:SF6">
    <property type="entry name" value="NADPH-DEPENDENT REDUCTASE BACG"/>
    <property type="match status" value="1"/>
</dbReference>
<dbReference type="FunFam" id="3.40.50.720:FF:000084">
    <property type="entry name" value="Short-chain dehydrogenase reductase"/>
    <property type="match status" value="1"/>
</dbReference>
<protein>
    <recommendedName>
        <fullName evidence="3">3-oxoacyl-ACP reductase</fullName>
    </recommendedName>
</protein>
<sequence length="263" mass="28689">MDLQLKNKVALVCAASEGLGKASALELAREGARIAICSRNKEKLTSTQKEIIDKTGSEIEIFEADLTIHEDIKQLQKDVKNKLGDIEILVNNIGGPPPGTFEKHTDEDWQKAINLTMMSALRMTRLVLPNMKEKKWGRIINISSVSVKTPVSNLFLSNSIRLGVLGWAKALSDEVGKDGITVNTACPGSTRTNRITSIYSETAKQTGRSLEEIEEASAQIIPMKRIGEPEELAALIAFLASERASYITGVAIQVDGGSARSYY</sequence>
<dbReference type="InterPro" id="IPR036291">
    <property type="entry name" value="NAD(P)-bd_dom_sf"/>
</dbReference>
<dbReference type="InterPro" id="IPR050259">
    <property type="entry name" value="SDR"/>
</dbReference>
<gene>
    <name evidence="2" type="ORF">METZ01_LOCUS214256</name>
</gene>
<dbReference type="PANTHER" id="PTHR42879">
    <property type="entry name" value="3-OXOACYL-(ACYL-CARRIER-PROTEIN) REDUCTASE"/>
    <property type="match status" value="1"/>
</dbReference>
<dbReference type="Pfam" id="PF13561">
    <property type="entry name" value="adh_short_C2"/>
    <property type="match status" value="1"/>
</dbReference>
<dbReference type="PRINTS" id="PR00081">
    <property type="entry name" value="GDHRDH"/>
</dbReference>
<dbReference type="SUPFAM" id="SSF51735">
    <property type="entry name" value="NAD(P)-binding Rossmann-fold domains"/>
    <property type="match status" value="1"/>
</dbReference>
<evidence type="ECO:0000256" key="1">
    <source>
        <dbReference type="ARBA" id="ARBA00006484"/>
    </source>
</evidence>
<name>A0A382FFJ3_9ZZZZ</name>
<comment type="similarity">
    <text evidence="1">Belongs to the short-chain dehydrogenases/reductases (SDR) family.</text>
</comment>
<proteinExistence type="inferred from homology"/>
<dbReference type="PRINTS" id="PR00080">
    <property type="entry name" value="SDRFAMILY"/>
</dbReference>
<dbReference type="InterPro" id="IPR002347">
    <property type="entry name" value="SDR_fam"/>
</dbReference>
<dbReference type="EMBL" id="UINC01049518">
    <property type="protein sequence ID" value="SVB61402.1"/>
    <property type="molecule type" value="Genomic_DNA"/>
</dbReference>
<reference evidence="2" key="1">
    <citation type="submission" date="2018-05" db="EMBL/GenBank/DDBJ databases">
        <authorList>
            <person name="Lanie J.A."/>
            <person name="Ng W.-L."/>
            <person name="Kazmierczak K.M."/>
            <person name="Andrzejewski T.M."/>
            <person name="Davidsen T.M."/>
            <person name="Wayne K.J."/>
            <person name="Tettelin H."/>
            <person name="Glass J.I."/>
            <person name="Rusch D."/>
            <person name="Podicherti R."/>
            <person name="Tsui H.-C.T."/>
            <person name="Winkler M.E."/>
        </authorList>
    </citation>
    <scope>NUCLEOTIDE SEQUENCE</scope>
</reference>
<dbReference type="AlphaFoldDB" id="A0A382FFJ3"/>
<dbReference type="Gene3D" id="3.40.50.720">
    <property type="entry name" value="NAD(P)-binding Rossmann-like Domain"/>
    <property type="match status" value="1"/>
</dbReference>
<dbReference type="CDD" id="cd05344">
    <property type="entry name" value="BKR_like_SDR_like"/>
    <property type="match status" value="1"/>
</dbReference>
<evidence type="ECO:0000313" key="2">
    <source>
        <dbReference type="EMBL" id="SVB61402.1"/>
    </source>
</evidence>
<organism evidence="2">
    <name type="scientific">marine metagenome</name>
    <dbReference type="NCBI Taxonomy" id="408172"/>
    <lineage>
        <taxon>unclassified sequences</taxon>
        <taxon>metagenomes</taxon>
        <taxon>ecological metagenomes</taxon>
    </lineage>
</organism>
<evidence type="ECO:0008006" key="3">
    <source>
        <dbReference type="Google" id="ProtNLM"/>
    </source>
</evidence>
<accession>A0A382FFJ3</accession>